<dbReference type="Gene3D" id="1.25.40.20">
    <property type="entry name" value="Ankyrin repeat-containing domain"/>
    <property type="match status" value="1"/>
</dbReference>
<comment type="caution">
    <text evidence="1">The sequence shown here is derived from an EMBL/GenBank/DDBJ whole genome shotgun (WGS) entry which is preliminary data.</text>
</comment>
<dbReference type="Pfam" id="PF13306">
    <property type="entry name" value="LRR_5"/>
    <property type="match status" value="1"/>
</dbReference>
<organism evidence="1 2">
    <name type="scientific">Tritrichomonas musculus</name>
    <dbReference type="NCBI Taxonomy" id="1915356"/>
    <lineage>
        <taxon>Eukaryota</taxon>
        <taxon>Metamonada</taxon>
        <taxon>Parabasalia</taxon>
        <taxon>Tritrichomonadida</taxon>
        <taxon>Tritrichomonadidae</taxon>
        <taxon>Tritrichomonas</taxon>
    </lineage>
</organism>
<name>A0ABR2IN03_9EUKA</name>
<dbReference type="InterPro" id="IPR032675">
    <property type="entry name" value="LRR_dom_sf"/>
</dbReference>
<dbReference type="Proteomes" id="UP001470230">
    <property type="component" value="Unassembled WGS sequence"/>
</dbReference>
<reference evidence="1 2" key="1">
    <citation type="submission" date="2024-04" db="EMBL/GenBank/DDBJ databases">
        <title>Tritrichomonas musculus Genome.</title>
        <authorList>
            <person name="Alves-Ferreira E."/>
            <person name="Grigg M."/>
            <person name="Lorenzi H."/>
            <person name="Galac M."/>
        </authorList>
    </citation>
    <scope>NUCLEOTIDE SEQUENCE [LARGE SCALE GENOMIC DNA]</scope>
    <source>
        <strain evidence="1 2">EAF2021</strain>
    </source>
</reference>
<dbReference type="Gene3D" id="3.80.10.10">
    <property type="entry name" value="Ribonuclease Inhibitor"/>
    <property type="match status" value="2"/>
</dbReference>
<dbReference type="PANTHER" id="PTHR45661">
    <property type="entry name" value="SURFACE ANTIGEN"/>
    <property type="match status" value="1"/>
</dbReference>
<dbReference type="EMBL" id="JAPFFF010000015">
    <property type="protein sequence ID" value="KAK8866368.1"/>
    <property type="molecule type" value="Genomic_DNA"/>
</dbReference>
<sequence length="678" mass="78375">MEISQYILKKTEIQKSILQYLEEDEEESDQENYNNLFINLKDPIIIKNPNEFKITLYLISKISDNHQRTPHFIKKIEQILEIIKEEIKQTFSNSDIYEIFKNNKRILLFLFKASIIIPSKSIADELVKSDQMNYFYPEFKDFIDKEKVTEIENTLIDLIEFNQKREIGENDAFICELIRNDSIENFVSYVNKTNFSLTSKINYSIFETNSMLLKYRETSLIEYAAFFGSIQIFQYLRINNVSLRPFLLIFAIHGRNADLIHLLEESHFDISYQDCLDESLKCHHFEITEYFINNFIDKKSNSFSKSAKFFNFYFFPKNLNEPKIFYYLCKYNFIELVDKIIQLKDRKKNLIIGILKKKKKLNEVIQKNSMVYFFFFSYKTALQIAIERGNTEIVELLMKNKKLMQEAFKMKTFYECKKLTKITVPSYITSIGESTFYECSSLSQITIPSKISIIKQFAFQGCSSLTEIAVPSSLKILSESAFKNCSSLKQIILPSSLKSIGNYAFCECSSLNKIKIPSSVISIGEFCFQNCFSLNFVSFEKPCSLPLLKSSVFESCTSLVEVSIPSSVTKIETCAFQNCISLKKISFDLPSSLVSIYPLVFCQCSSLEEINIPSPVNSIGYAAFKDCISLNKVVIPSSVTRIMVDAFQNCTSLKKIITGVSLNDFIIKIDNNVEIINI</sequence>
<accession>A0ABR2IN03</accession>
<dbReference type="SUPFAM" id="SSF52058">
    <property type="entry name" value="L domain-like"/>
    <property type="match status" value="1"/>
</dbReference>
<dbReference type="SUPFAM" id="SSF48403">
    <property type="entry name" value="Ankyrin repeat"/>
    <property type="match status" value="1"/>
</dbReference>
<evidence type="ECO:0000313" key="2">
    <source>
        <dbReference type="Proteomes" id="UP001470230"/>
    </source>
</evidence>
<dbReference type="InterPro" id="IPR036770">
    <property type="entry name" value="Ankyrin_rpt-contain_sf"/>
</dbReference>
<protein>
    <submittedName>
        <fullName evidence="1">Uncharacterized protein</fullName>
    </submittedName>
</protein>
<dbReference type="InterPro" id="IPR026906">
    <property type="entry name" value="LRR_5"/>
</dbReference>
<evidence type="ECO:0000313" key="1">
    <source>
        <dbReference type="EMBL" id="KAK8866368.1"/>
    </source>
</evidence>
<proteinExistence type="predicted"/>
<gene>
    <name evidence="1" type="ORF">M9Y10_009330</name>
</gene>
<dbReference type="InterPro" id="IPR053139">
    <property type="entry name" value="Surface_bspA-like"/>
</dbReference>
<keyword evidence="2" id="KW-1185">Reference proteome</keyword>
<dbReference type="Gene3D" id="3.40.50.12480">
    <property type="match status" value="2"/>
</dbReference>
<dbReference type="PANTHER" id="PTHR45661:SF3">
    <property type="entry name" value="IG-LIKE DOMAIN-CONTAINING PROTEIN"/>
    <property type="match status" value="1"/>
</dbReference>